<proteinExistence type="predicted"/>
<gene>
    <name evidence="2" type="ORF">H9L22_03825</name>
</gene>
<name>A0A7H0H7P1_9ACTN</name>
<evidence type="ECO:0000313" key="2">
    <source>
        <dbReference type="EMBL" id="QNP56557.1"/>
    </source>
</evidence>
<keyword evidence="3" id="KW-1185">Reference proteome</keyword>
<dbReference type="RefSeq" id="WP_187721659.1">
    <property type="nucleotide sequence ID" value="NZ_BAABBL010000002.1"/>
</dbReference>
<protein>
    <submittedName>
        <fullName evidence="2">Uncharacterized protein</fullName>
    </submittedName>
</protein>
<dbReference type="Proteomes" id="UP000516117">
    <property type="component" value="Chromosome"/>
</dbReference>
<dbReference type="KEGG" id="tdf:H9L22_03825"/>
<dbReference type="AlphaFoldDB" id="A0A7H0H7P1"/>
<feature type="region of interest" description="Disordered" evidence="1">
    <location>
        <begin position="62"/>
        <end position="82"/>
    </location>
</feature>
<reference evidence="2 3" key="1">
    <citation type="submission" date="2020-08" db="EMBL/GenBank/DDBJ databases">
        <title>Genome sequence of Tessaracoccus defluvii JCM 17540T.</title>
        <authorList>
            <person name="Hyun D.-W."/>
            <person name="Bae J.-W."/>
        </authorList>
    </citation>
    <scope>NUCLEOTIDE SEQUENCE [LARGE SCALE GENOMIC DNA]</scope>
    <source>
        <strain evidence="2 3">JCM 17540</strain>
    </source>
</reference>
<evidence type="ECO:0000256" key="1">
    <source>
        <dbReference type="SAM" id="MobiDB-lite"/>
    </source>
</evidence>
<evidence type="ECO:0000313" key="3">
    <source>
        <dbReference type="Proteomes" id="UP000516117"/>
    </source>
</evidence>
<accession>A0A7H0H7P1</accession>
<sequence length="82" mass="9046">MPATKSPECLLVMKLHVSRDERDIEDAAGLFVRLDYTTAQDCIDVLTATNPVGQLLFRPATSPKTSQAASKFRASAKAMRHR</sequence>
<dbReference type="EMBL" id="CP060789">
    <property type="protein sequence ID" value="QNP56557.1"/>
    <property type="molecule type" value="Genomic_DNA"/>
</dbReference>
<organism evidence="2 3">
    <name type="scientific">Tessaracoccus defluvii</name>
    <dbReference type="NCBI Taxonomy" id="1285901"/>
    <lineage>
        <taxon>Bacteria</taxon>
        <taxon>Bacillati</taxon>
        <taxon>Actinomycetota</taxon>
        <taxon>Actinomycetes</taxon>
        <taxon>Propionibacteriales</taxon>
        <taxon>Propionibacteriaceae</taxon>
        <taxon>Tessaracoccus</taxon>
    </lineage>
</organism>